<dbReference type="GO" id="GO:0005524">
    <property type="term" value="F:ATP binding"/>
    <property type="evidence" value="ECO:0007669"/>
    <property type="project" value="UniProtKB-KW"/>
</dbReference>
<evidence type="ECO:0000256" key="4">
    <source>
        <dbReference type="ARBA" id="ARBA00022741"/>
    </source>
</evidence>
<dbReference type="PROSITE" id="PS50893">
    <property type="entry name" value="ABC_TRANSPORTER_2"/>
    <property type="match status" value="1"/>
</dbReference>
<comment type="caution">
    <text evidence="10">The sequence shown here is derived from an EMBL/GenBank/DDBJ whole genome shotgun (WGS) entry which is preliminary data.</text>
</comment>
<protein>
    <recommendedName>
        <fullName evidence="9">ABC transporter domain-containing protein</fullName>
    </recommendedName>
</protein>
<dbReference type="Proteomes" id="UP000794436">
    <property type="component" value="Unassembled WGS sequence"/>
</dbReference>
<dbReference type="FunFam" id="3.40.50.300:FF:000528">
    <property type="entry name" value="ABC transporter G family member 31"/>
    <property type="match status" value="1"/>
</dbReference>
<sequence>MEVRFQNLTLSAELEYSNNPETIKVPSVASALKSIAKSFAPTKRTATKYILKDVSGVFKPGTMTLIRGQPGSGKSSLMKILSGRFPMAKNIKMEGEITYNGVPHPAIIKRLPQYVLYVTQRDNHFPTLSVKETLEFAHEWCGGELSEREKKRFNQGSPEENQAALEAARALHRHYPEVVIQQLGLENCQDTVVAMLRGVSGGERKRVTTGEMAFGNKYVTLMDEISTGLDSAATYDIIKTQRSIAKKLCKTVVIALLQPSPEVFHLFDDVMILNKGRVMYHGPCEQVTTYFEDLVFHCPPKRDVADFLMDLGTHRQAQYERNDSILPSPLRYAHGFAEAFANSDIYKAMLKNLHGPHDSVLLQDKEEVVDHIPEFHQSFLESTWALLRRQMKFTLRNTAFIKARALLVLVVSFFYGSVFWNVDPNDAQV</sequence>
<reference evidence="10" key="1">
    <citation type="submission" date="2019-03" db="EMBL/GenBank/DDBJ databases">
        <title>Long read genome sequence of the mycoparasitic Pythium oligandrum ATCC 38472 isolated from sugarbeet rhizosphere.</title>
        <authorList>
            <person name="Gaulin E."/>
        </authorList>
    </citation>
    <scope>NUCLEOTIDE SEQUENCE</scope>
    <source>
        <strain evidence="10">ATCC 38472_TT</strain>
    </source>
</reference>
<proteinExistence type="predicted"/>
<evidence type="ECO:0000256" key="1">
    <source>
        <dbReference type="ARBA" id="ARBA00004141"/>
    </source>
</evidence>
<dbReference type="GO" id="GO:0140359">
    <property type="term" value="F:ABC-type transporter activity"/>
    <property type="evidence" value="ECO:0007669"/>
    <property type="project" value="InterPro"/>
</dbReference>
<dbReference type="GO" id="GO:0016887">
    <property type="term" value="F:ATP hydrolysis activity"/>
    <property type="evidence" value="ECO:0007669"/>
    <property type="project" value="InterPro"/>
</dbReference>
<name>A0A8K1FRE7_PYTOL</name>
<evidence type="ECO:0000259" key="9">
    <source>
        <dbReference type="PROSITE" id="PS50893"/>
    </source>
</evidence>
<dbReference type="Gene3D" id="3.40.50.300">
    <property type="entry name" value="P-loop containing nucleotide triphosphate hydrolases"/>
    <property type="match status" value="1"/>
</dbReference>
<keyword evidence="7 8" id="KW-0472">Membrane</keyword>
<evidence type="ECO:0000256" key="3">
    <source>
        <dbReference type="ARBA" id="ARBA00022692"/>
    </source>
</evidence>
<dbReference type="InterPro" id="IPR003593">
    <property type="entry name" value="AAA+_ATPase"/>
</dbReference>
<dbReference type="AlphaFoldDB" id="A0A8K1FRE7"/>
<dbReference type="Pfam" id="PF19055">
    <property type="entry name" value="ABC2_membrane_7"/>
    <property type="match status" value="1"/>
</dbReference>
<evidence type="ECO:0000313" key="11">
    <source>
        <dbReference type="Proteomes" id="UP000794436"/>
    </source>
</evidence>
<gene>
    <name evidence="10" type="ORF">Poli38472_011133</name>
</gene>
<evidence type="ECO:0000256" key="8">
    <source>
        <dbReference type="SAM" id="Phobius"/>
    </source>
</evidence>
<dbReference type="PANTHER" id="PTHR19241">
    <property type="entry name" value="ATP-BINDING CASSETTE TRANSPORTER"/>
    <property type="match status" value="1"/>
</dbReference>
<keyword evidence="2" id="KW-0813">Transport</keyword>
<dbReference type="InterPro" id="IPR043926">
    <property type="entry name" value="ABCG_dom"/>
</dbReference>
<dbReference type="GO" id="GO:0016020">
    <property type="term" value="C:membrane"/>
    <property type="evidence" value="ECO:0007669"/>
    <property type="project" value="UniProtKB-SubCell"/>
</dbReference>
<evidence type="ECO:0000256" key="6">
    <source>
        <dbReference type="ARBA" id="ARBA00022989"/>
    </source>
</evidence>
<dbReference type="Pfam" id="PF00005">
    <property type="entry name" value="ABC_tran"/>
    <property type="match status" value="1"/>
</dbReference>
<keyword evidence="4" id="KW-0547">Nucleotide-binding</keyword>
<keyword evidence="5" id="KW-0067">ATP-binding</keyword>
<dbReference type="SUPFAM" id="SSF52540">
    <property type="entry name" value="P-loop containing nucleoside triphosphate hydrolases"/>
    <property type="match status" value="1"/>
</dbReference>
<dbReference type="EMBL" id="SPLM01000004">
    <property type="protein sequence ID" value="TMW67513.1"/>
    <property type="molecule type" value="Genomic_DNA"/>
</dbReference>
<feature type="transmembrane region" description="Helical" evidence="8">
    <location>
        <begin position="399"/>
        <end position="420"/>
    </location>
</feature>
<keyword evidence="11" id="KW-1185">Reference proteome</keyword>
<keyword evidence="3 8" id="KW-0812">Transmembrane</keyword>
<comment type="subcellular location">
    <subcellularLocation>
        <location evidence="1">Membrane</location>
        <topology evidence="1">Multi-pass membrane protein</topology>
    </subcellularLocation>
</comment>
<accession>A0A8K1FRE7</accession>
<dbReference type="OrthoDB" id="66620at2759"/>
<evidence type="ECO:0000256" key="2">
    <source>
        <dbReference type="ARBA" id="ARBA00022448"/>
    </source>
</evidence>
<dbReference type="SMART" id="SM00382">
    <property type="entry name" value="AAA"/>
    <property type="match status" value="1"/>
</dbReference>
<evidence type="ECO:0000256" key="7">
    <source>
        <dbReference type="ARBA" id="ARBA00023136"/>
    </source>
</evidence>
<organism evidence="10 11">
    <name type="scientific">Pythium oligandrum</name>
    <name type="common">Mycoparasitic fungus</name>
    <dbReference type="NCBI Taxonomy" id="41045"/>
    <lineage>
        <taxon>Eukaryota</taxon>
        <taxon>Sar</taxon>
        <taxon>Stramenopiles</taxon>
        <taxon>Oomycota</taxon>
        <taxon>Peronosporomycetes</taxon>
        <taxon>Pythiales</taxon>
        <taxon>Pythiaceae</taxon>
        <taxon>Pythium</taxon>
    </lineage>
</organism>
<keyword evidence="6 8" id="KW-1133">Transmembrane helix</keyword>
<evidence type="ECO:0000256" key="5">
    <source>
        <dbReference type="ARBA" id="ARBA00022840"/>
    </source>
</evidence>
<feature type="domain" description="ABC transporter" evidence="9">
    <location>
        <begin position="30"/>
        <end position="300"/>
    </location>
</feature>
<evidence type="ECO:0000313" key="10">
    <source>
        <dbReference type="EMBL" id="TMW67513.1"/>
    </source>
</evidence>
<dbReference type="InterPro" id="IPR003439">
    <property type="entry name" value="ABC_transporter-like_ATP-bd"/>
</dbReference>
<dbReference type="InterPro" id="IPR027417">
    <property type="entry name" value="P-loop_NTPase"/>
</dbReference>